<evidence type="ECO:0000256" key="3">
    <source>
        <dbReference type="ARBA" id="ARBA00022692"/>
    </source>
</evidence>
<evidence type="ECO:0000256" key="5">
    <source>
        <dbReference type="ARBA" id="ARBA00023136"/>
    </source>
</evidence>
<accession>A0ABQ4QN20</accession>
<keyword evidence="5 6" id="KW-0472">Membrane</keyword>
<dbReference type="RefSeq" id="WP_238273004.1">
    <property type="nucleotide sequence ID" value="NZ_BPQG01000083.1"/>
</dbReference>
<feature type="domain" description="Mechanosensitive ion channel MscS" evidence="7">
    <location>
        <begin position="103"/>
        <end position="147"/>
    </location>
</feature>
<dbReference type="Proteomes" id="UP001055117">
    <property type="component" value="Unassembled WGS sequence"/>
</dbReference>
<dbReference type="Gene3D" id="3.30.70.100">
    <property type="match status" value="1"/>
</dbReference>
<evidence type="ECO:0000313" key="8">
    <source>
        <dbReference type="EMBL" id="GJD46662.1"/>
    </source>
</evidence>
<evidence type="ECO:0000259" key="7">
    <source>
        <dbReference type="Pfam" id="PF00924"/>
    </source>
</evidence>
<dbReference type="PANTHER" id="PTHR30566">
    <property type="entry name" value="YNAI-RELATED MECHANOSENSITIVE ION CHANNEL"/>
    <property type="match status" value="1"/>
</dbReference>
<reference evidence="8 9" key="1">
    <citation type="journal article" date="2021" name="Front. Microbiol.">
        <title>Comprehensive Comparative Genomics and Phenotyping of Methylobacterium Species.</title>
        <authorList>
            <person name="Alessa O."/>
            <person name="Ogura Y."/>
            <person name="Fujitani Y."/>
            <person name="Takami H."/>
            <person name="Hayashi T."/>
            <person name="Sahin N."/>
            <person name="Tani A."/>
        </authorList>
    </citation>
    <scope>NUCLEOTIDE SEQUENCE [LARGE SCALE GENOMIC DNA]</scope>
    <source>
        <strain evidence="8 9">DSM 23679</strain>
    </source>
</reference>
<keyword evidence="9" id="KW-1185">Reference proteome</keyword>
<dbReference type="InterPro" id="IPR023408">
    <property type="entry name" value="MscS_beta-dom_sf"/>
</dbReference>
<evidence type="ECO:0000256" key="4">
    <source>
        <dbReference type="ARBA" id="ARBA00022989"/>
    </source>
</evidence>
<keyword evidence="4 6" id="KW-1133">Transmembrane helix</keyword>
<evidence type="ECO:0000313" key="9">
    <source>
        <dbReference type="Proteomes" id="UP001055117"/>
    </source>
</evidence>
<dbReference type="EMBL" id="BPQG01000083">
    <property type="protein sequence ID" value="GJD46662.1"/>
    <property type="molecule type" value="Genomic_DNA"/>
</dbReference>
<dbReference type="Gene3D" id="2.30.30.60">
    <property type="match status" value="1"/>
</dbReference>
<protein>
    <recommendedName>
        <fullName evidence="7">Mechanosensitive ion channel MscS domain-containing protein</fullName>
    </recommendedName>
</protein>
<feature type="transmembrane region" description="Helical" evidence="6">
    <location>
        <begin position="56"/>
        <end position="79"/>
    </location>
</feature>
<dbReference type="InterPro" id="IPR011066">
    <property type="entry name" value="MscS_channel_C_sf"/>
</dbReference>
<dbReference type="SUPFAM" id="SSF82689">
    <property type="entry name" value="Mechanosensitive channel protein MscS (YggB), C-terminal domain"/>
    <property type="match status" value="1"/>
</dbReference>
<sequence length="330" mass="35896">MHFLGIDWVGVNAENGRKLLLSLIFIAVIVGGGIGLRALVGLVLNRTDHSTLQTKFWTRQGISLLAAVLLVLGLLSIWFNDPARLATAFGLMSAGLAFALQQVVTSVAGYFVILRGSTFTVGDRITMGGVRGDVLRLGFIQTTIMEMGQPPAVQGSSPAMWVRSRQFTGRIVTVSNAQIFSEPVFNYTRDFPFIWEEMSIPITYEADRAKVEAIMLAAAKRHALDTNAMTDDAKTNLQDRFGVEPIDLEPRVFFRITDNWLELTVRFILGTHQIRGAKDAMSREMLVGLDAAGIGIASATYDIVGLPPVEIAGRRRAGQTPAGQASDAAE</sequence>
<dbReference type="SUPFAM" id="SSF50182">
    <property type="entry name" value="Sm-like ribonucleoproteins"/>
    <property type="match status" value="1"/>
</dbReference>
<gene>
    <name evidence="8" type="ORF">AFCDBAGC_4545</name>
</gene>
<name>A0ABQ4QN20_9HYPH</name>
<evidence type="ECO:0000256" key="1">
    <source>
        <dbReference type="ARBA" id="ARBA00004651"/>
    </source>
</evidence>
<keyword evidence="3 6" id="KW-0812">Transmembrane</keyword>
<comment type="subcellular location">
    <subcellularLocation>
        <location evidence="1">Cell membrane</location>
        <topology evidence="1">Multi-pass membrane protein</topology>
    </subcellularLocation>
</comment>
<dbReference type="Pfam" id="PF00924">
    <property type="entry name" value="MS_channel_2nd"/>
    <property type="match status" value="1"/>
</dbReference>
<dbReference type="InterPro" id="IPR006685">
    <property type="entry name" value="MscS_channel_2nd"/>
</dbReference>
<dbReference type="InterPro" id="IPR010920">
    <property type="entry name" value="LSM_dom_sf"/>
</dbReference>
<feature type="transmembrane region" description="Helical" evidence="6">
    <location>
        <begin position="85"/>
        <end position="114"/>
    </location>
</feature>
<keyword evidence="2" id="KW-1003">Cell membrane</keyword>
<proteinExistence type="predicted"/>
<evidence type="ECO:0000256" key="6">
    <source>
        <dbReference type="SAM" id="Phobius"/>
    </source>
</evidence>
<evidence type="ECO:0000256" key="2">
    <source>
        <dbReference type="ARBA" id="ARBA00022475"/>
    </source>
</evidence>
<dbReference type="PANTHER" id="PTHR30566:SF5">
    <property type="entry name" value="MECHANOSENSITIVE ION CHANNEL PROTEIN 1, MITOCHONDRIAL-RELATED"/>
    <property type="match status" value="1"/>
</dbReference>
<feature type="transmembrane region" description="Helical" evidence="6">
    <location>
        <begin position="20"/>
        <end position="44"/>
    </location>
</feature>
<comment type="caution">
    <text evidence="8">The sequence shown here is derived from an EMBL/GenBank/DDBJ whole genome shotgun (WGS) entry which is preliminary data.</text>
</comment>
<organism evidence="8 9">
    <name type="scientific">Methylobacterium cerastii</name>
    <dbReference type="NCBI Taxonomy" id="932741"/>
    <lineage>
        <taxon>Bacteria</taxon>
        <taxon>Pseudomonadati</taxon>
        <taxon>Pseudomonadota</taxon>
        <taxon>Alphaproteobacteria</taxon>
        <taxon>Hyphomicrobiales</taxon>
        <taxon>Methylobacteriaceae</taxon>
        <taxon>Methylobacterium</taxon>
    </lineage>
</organism>